<evidence type="ECO:0000259" key="1">
    <source>
        <dbReference type="PROSITE" id="PS50181"/>
    </source>
</evidence>
<dbReference type="EMBL" id="ML179150">
    <property type="protein sequence ID" value="THU97722.1"/>
    <property type="molecule type" value="Genomic_DNA"/>
</dbReference>
<name>A0A4S8M634_DENBC</name>
<proteinExistence type="predicted"/>
<reference evidence="2 3" key="1">
    <citation type="journal article" date="2019" name="Nat. Ecol. Evol.">
        <title>Megaphylogeny resolves global patterns of mushroom evolution.</title>
        <authorList>
            <person name="Varga T."/>
            <person name="Krizsan K."/>
            <person name="Foldi C."/>
            <person name="Dima B."/>
            <person name="Sanchez-Garcia M."/>
            <person name="Sanchez-Ramirez S."/>
            <person name="Szollosi G.J."/>
            <person name="Szarkandi J.G."/>
            <person name="Papp V."/>
            <person name="Albert L."/>
            <person name="Andreopoulos W."/>
            <person name="Angelini C."/>
            <person name="Antonin V."/>
            <person name="Barry K.W."/>
            <person name="Bougher N.L."/>
            <person name="Buchanan P."/>
            <person name="Buyck B."/>
            <person name="Bense V."/>
            <person name="Catcheside P."/>
            <person name="Chovatia M."/>
            <person name="Cooper J."/>
            <person name="Damon W."/>
            <person name="Desjardin D."/>
            <person name="Finy P."/>
            <person name="Geml J."/>
            <person name="Haridas S."/>
            <person name="Hughes K."/>
            <person name="Justo A."/>
            <person name="Karasinski D."/>
            <person name="Kautmanova I."/>
            <person name="Kiss B."/>
            <person name="Kocsube S."/>
            <person name="Kotiranta H."/>
            <person name="LaButti K.M."/>
            <person name="Lechner B.E."/>
            <person name="Liimatainen K."/>
            <person name="Lipzen A."/>
            <person name="Lukacs Z."/>
            <person name="Mihaltcheva S."/>
            <person name="Morgado L.N."/>
            <person name="Niskanen T."/>
            <person name="Noordeloos M.E."/>
            <person name="Ohm R.A."/>
            <person name="Ortiz-Santana B."/>
            <person name="Ovrebo C."/>
            <person name="Racz N."/>
            <person name="Riley R."/>
            <person name="Savchenko A."/>
            <person name="Shiryaev A."/>
            <person name="Soop K."/>
            <person name="Spirin V."/>
            <person name="Szebenyi C."/>
            <person name="Tomsovsky M."/>
            <person name="Tulloss R.E."/>
            <person name="Uehling J."/>
            <person name="Grigoriev I.V."/>
            <person name="Vagvolgyi C."/>
            <person name="Papp T."/>
            <person name="Martin F.M."/>
            <person name="Miettinen O."/>
            <person name="Hibbett D.S."/>
            <person name="Nagy L.G."/>
        </authorList>
    </citation>
    <scope>NUCLEOTIDE SEQUENCE [LARGE SCALE GENOMIC DNA]</scope>
    <source>
        <strain evidence="2 3">CBS 962.96</strain>
    </source>
</reference>
<accession>A0A4S8M634</accession>
<evidence type="ECO:0000313" key="2">
    <source>
        <dbReference type="EMBL" id="THU97722.1"/>
    </source>
</evidence>
<dbReference type="InterPro" id="IPR001810">
    <property type="entry name" value="F-box_dom"/>
</dbReference>
<sequence>MSSLSSEYLSAQDVSPFTGLPLSLASAPSATSTAWAASSVGSGFQSTEVQDAVLTAMLSSFPEKSQSKLLSRPSFPFDRLFAYMDLRDLVRVRQVSKSVQRIVLEYIAQFFTYFKLLRNYLTPDEIIPFRAIHSATGLLLTGANVLEFLTRVPMLSDDVLEIFVPAHTAETLVTFLLSCGFACAKYSYLHQSATYADLLKPRIGGKTMRDAAMMTAFHEHAVEGIIWFERDDSVISVTVCPNSPVYGILKQPSVAHTTVATVNSIICLFPNVLLKGHYNIALREACPNTTWVRIAYRRYGIRGWPIVKTTNVMDTTSPELWPFNRHYMDDKCLVLSLSGDIVTFPRTRSWERIRACEFTLVYRDYREESVVEIRYQAHLTRRLEAYTAGMSDIVKSDRYLHKDAINDVIEVVRGEHVATSALKASIVNWIRDRLQNHRWSSLVTKRPTPAMVTFLMRYVFVLYSLLPSVTPSLDLSFRQFKGTLFALLGVHLPLLGRDGRRPVQMDKDFEDQIKRANIVVYYTYSRKMRHGEHHAWPPAGHHKP</sequence>
<feature type="domain" description="F-box" evidence="1">
    <location>
        <begin position="66"/>
        <end position="114"/>
    </location>
</feature>
<gene>
    <name evidence="2" type="ORF">K435DRAFT_857392</name>
</gene>
<evidence type="ECO:0000313" key="3">
    <source>
        <dbReference type="Proteomes" id="UP000297245"/>
    </source>
</evidence>
<keyword evidence="3" id="KW-1185">Reference proteome</keyword>
<protein>
    <recommendedName>
        <fullName evidence="1">F-box domain-containing protein</fullName>
    </recommendedName>
</protein>
<organism evidence="2 3">
    <name type="scientific">Dendrothele bispora (strain CBS 962.96)</name>
    <dbReference type="NCBI Taxonomy" id="1314807"/>
    <lineage>
        <taxon>Eukaryota</taxon>
        <taxon>Fungi</taxon>
        <taxon>Dikarya</taxon>
        <taxon>Basidiomycota</taxon>
        <taxon>Agaricomycotina</taxon>
        <taxon>Agaricomycetes</taxon>
        <taxon>Agaricomycetidae</taxon>
        <taxon>Agaricales</taxon>
        <taxon>Agaricales incertae sedis</taxon>
        <taxon>Dendrothele</taxon>
    </lineage>
</organism>
<dbReference type="PROSITE" id="PS50181">
    <property type="entry name" value="FBOX"/>
    <property type="match status" value="1"/>
</dbReference>
<dbReference type="Proteomes" id="UP000297245">
    <property type="component" value="Unassembled WGS sequence"/>
</dbReference>
<dbReference type="AlphaFoldDB" id="A0A4S8M634"/>